<proteinExistence type="predicted"/>
<reference evidence="3" key="2">
    <citation type="submission" date="2015-01" db="EMBL/GenBank/DDBJ databases">
        <title>Evolutionary Origins and Diversification of the Mycorrhizal Mutualists.</title>
        <authorList>
            <consortium name="DOE Joint Genome Institute"/>
            <consortium name="Mycorrhizal Genomics Consortium"/>
            <person name="Kohler A."/>
            <person name="Kuo A."/>
            <person name="Nagy L.G."/>
            <person name="Floudas D."/>
            <person name="Copeland A."/>
            <person name="Barry K.W."/>
            <person name="Cichocki N."/>
            <person name="Veneault-Fourrey C."/>
            <person name="LaButti K."/>
            <person name="Lindquist E.A."/>
            <person name="Lipzen A."/>
            <person name="Lundell T."/>
            <person name="Morin E."/>
            <person name="Murat C."/>
            <person name="Riley R."/>
            <person name="Ohm R."/>
            <person name="Sun H."/>
            <person name="Tunlid A."/>
            <person name="Henrissat B."/>
            <person name="Grigoriev I.V."/>
            <person name="Hibbett D.S."/>
            <person name="Martin F."/>
        </authorList>
    </citation>
    <scope>NUCLEOTIDE SEQUENCE [LARGE SCALE GENOMIC DNA]</scope>
    <source>
        <strain evidence="3">F 1598</strain>
    </source>
</reference>
<dbReference type="AlphaFoldDB" id="A0A0C3C8G7"/>
<evidence type="ECO:0000313" key="2">
    <source>
        <dbReference type="EMBL" id="KIM86007.1"/>
    </source>
</evidence>
<dbReference type="PANTHER" id="PTHR38248">
    <property type="entry name" value="FUNK1 6"/>
    <property type="match status" value="1"/>
</dbReference>
<sequence>MSVELLDPPPQTEVTNSFQHDLESLFYVFVWICSMYDAPGQLRVMDDSSSQSLLLLKWNENKEAKSIGEIKKGHLSYGGSKLAACFSPYFTTLAPFCINFFDALFPKNSGARQDYRASVSPVTHEEVIKIFERALEQVLEEESKEDRDAVKRNPPTMPYPTLPQDSPTAQKRPFDHASDNVVPGDTYPGLILANVEPVGLFVAAYGGGIGTNAINPSYRSFTLCLIFARFLNQHT</sequence>
<reference evidence="2 3" key="1">
    <citation type="submission" date="2014-04" db="EMBL/GenBank/DDBJ databases">
        <authorList>
            <consortium name="DOE Joint Genome Institute"/>
            <person name="Kuo A."/>
            <person name="Tarkka M."/>
            <person name="Buscot F."/>
            <person name="Kohler A."/>
            <person name="Nagy L.G."/>
            <person name="Floudas D."/>
            <person name="Copeland A."/>
            <person name="Barry K.W."/>
            <person name="Cichocki N."/>
            <person name="Veneault-Fourrey C."/>
            <person name="LaButti K."/>
            <person name="Lindquist E.A."/>
            <person name="Lipzen A."/>
            <person name="Lundell T."/>
            <person name="Morin E."/>
            <person name="Murat C."/>
            <person name="Sun H."/>
            <person name="Tunlid A."/>
            <person name="Henrissat B."/>
            <person name="Grigoriev I.V."/>
            <person name="Hibbett D.S."/>
            <person name="Martin F."/>
            <person name="Nordberg H.P."/>
            <person name="Cantor M.N."/>
            <person name="Hua S.X."/>
        </authorList>
    </citation>
    <scope>NUCLEOTIDE SEQUENCE [LARGE SCALE GENOMIC DNA]</scope>
    <source>
        <strain evidence="2 3">F 1598</strain>
    </source>
</reference>
<dbReference type="HOGENOM" id="CLU_1180601_0_0_1"/>
<dbReference type="PANTHER" id="PTHR38248:SF2">
    <property type="entry name" value="FUNK1 11"/>
    <property type="match status" value="1"/>
</dbReference>
<protein>
    <recommendedName>
        <fullName evidence="4">Fungal-type protein kinase domain-containing protein</fullName>
    </recommendedName>
</protein>
<evidence type="ECO:0000313" key="3">
    <source>
        <dbReference type="Proteomes" id="UP000054166"/>
    </source>
</evidence>
<evidence type="ECO:0008006" key="4">
    <source>
        <dbReference type="Google" id="ProtNLM"/>
    </source>
</evidence>
<feature type="region of interest" description="Disordered" evidence="1">
    <location>
        <begin position="141"/>
        <end position="177"/>
    </location>
</feature>
<dbReference type="OrthoDB" id="5584477at2759"/>
<dbReference type="EMBL" id="KN832983">
    <property type="protein sequence ID" value="KIM86007.1"/>
    <property type="molecule type" value="Genomic_DNA"/>
</dbReference>
<evidence type="ECO:0000256" key="1">
    <source>
        <dbReference type="SAM" id="MobiDB-lite"/>
    </source>
</evidence>
<dbReference type="InParanoid" id="A0A0C3C8G7"/>
<accession>A0A0C3C8G7</accession>
<organism evidence="2 3">
    <name type="scientific">Piloderma croceum (strain F 1598)</name>
    <dbReference type="NCBI Taxonomy" id="765440"/>
    <lineage>
        <taxon>Eukaryota</taxon>
        <taxon>Fungi</taxon>
        <taxon>Dikarya</taxon>
        <taxon>Basidiomycota</taxon>
        <taxon>Agaricomycotina</taxon>
        <taxon>Agaricomycetes</taxon>
        <taxon>Agaricomycetidae</taxon>
        <taxon>Atheliales</taxon>
        <taxon>Atheliaceae</taxon>
        <taxon>Piloderma</taxon>
    </lineage>
</organism>
<name>A0A0C3C8G7_PILCF</name>
<keyword evidence="3" id="KW-1185">Reference proteome</keyword>
<gene>
    <name evidence="2" type="ORF">PILCRDRAFT_86695</name>
</gene>
<dbReference type="Proteomes" id="UP000054166">
    <property type="component" value="Unassembled WGS sequence"/>
</dbReference>